<comment type="caution">
    <text evidence="2">The sequence shown here is derived from an EMBL/GenBank/DDBJ whole genome shotgun (WGS) entry which is preliminary data.</text>
</comment>
<feature type="transmembrane region" description="Helical" evidence="1">
    <location>
        <begin position="63"/>
        <end position="82"/>
    </location>
</feature>
<evidence type="ECO:0000256" key="1">
    <source>
        <dbReference type="SAM" id="Phobius"/>
    </source>
</evidence>
<protein>
    <submittedName>
        <fullName evidence="2">Uncharacterized protein</fullName>
    </submittedName>
</protein>
<accession>A0A934K6C2</accession>
<dbReference type="EMBL" id="JAEKNR010000061">
    <property type="protein sequence ID" value="MBJ7597478.1"/>
    <property type="molecule type" value="Genomic_DNA"/>
</dbReference>
<keyword evidence="1" id="KW-0812">Transmembrane</keyword>
<sequence length="90" mass="9894">MRGFLLGVILIPVFVITLLSIRPGGLRNQLRNVARRLKLAVIIGGIYVLISAALRLLVPDKTLADFVTVAVALVLTVVFVFLGQDRQLER</sequence>
<keyword evidence="3" id="KW-1185">Reference proteome</keyword>
<evidence type="ECO:0000313" key="2">
    <source>
        <dbReference type="EMBL" id="MBJ7597478.1"/>
    </source>
</evidence>
<proteinExistence type="predicted"/>
<dbReference type="Proteomes" id="UP000612893">
    <property type="component" value="Unassembled WGS sequence"/>
</dbReference>
<keyword evidence="1" id="KW-0472">Membrane</keyword>
<organism evidence="2 3">
    <name type="scientific">Candidatus Nephthysia bennettiae</name>
    <dbReference type="NCBI Taxonomy" id="3127016"/>
    <lineage>
        <taxon>Bacteria</taxon>
        <taxon>Bacillati</taxon>
        <taxon>Candidatus Dormiibacterota</taxon>
        <taxon>Candidatus Dormibacteria</taxon>
        <taxon>Candidatus Dormibacterales</taxon>
        <taxon>Candidatus Dormibacteraceae</taxon>
        <taxon>Candidatus Nephthysia</taxon>
    </lineage>
</organism>
<evidence type="ECO:0000313" key="3">
    <source>
        <dbReference type="Proteomes" id="UP000612893"/>
    </source>
</evidence>
<dbReference type="AlphaFoldDB" id="A0A934K6C2"/>
<gene>
    <name evidence="2" type="ORF">JF922_05255</name>
</gene>
<feature type="transmembrane region" description="Helical" evidence="1">
    <location>
        <begin position="6"/>
        <end position="25"/>
    </location>
</feature>
<name>A0A934K6C2_9BACT</name>
<keyword evidence="1" id="KW-1133">Transmembrane helix</keyword>
<feature type="transmembrane region" description="Helical" evidence="1">
    <location>
        <begin position="37"/>
        <end position="57"/>
    </location>
</feature>
<dbReference type="RefSeq" id="WP_338199730.1">
    <property type="nucleotide sequence ID" value="NZ_JAEKNR010000061.1"/>
</dbReference>
<reference evidence="2" key="1">
    <citation type="submission" date="2020-10" db="EMBL/GenBank/DDBJ databases">
        <title>Ca. Dormibacterota MAGs.</title>
        <authorList>
            <person name="Montgomery K."/>
        </authorList>
    </citation>
    <scope>NUCLEOTIDE SEQUENCE [LARGE SCALE GENOMIC DNA]</scope>
    <source>
        <strain evidence="2">SC8812_S17_10</strain>
    </source>
</reference>